<accession>A0A173S229</accession>
<dbReference type="InterPro" id="IPR007212">
    <property type="entry name" value="Zf-like"/>
</dbReference>
<dbReference type="Pfam" id="PF04071">
    <property type="entry name" value="zf-like"/>
    <property type="match status" value="1"/>
</dbReference>
<proteinExistence type="predicted"/>
<evidence type="ECO:0000313" key="3">
    <source>
        <dbReference type="Proteomes" id="UP000095673"/>
    </source>
</evidence>
<dbReference type="OrthoDB" id="9799337at2"/>
<reference evidence="2 3" key="1">
    <citation type="submission" date="2015-09" db="EMBL/GenBank/DDBJ databases">
        <authorList>
            <consortium name="Pathogen Informatics"/>
        </authorList>
    </citation>
    <scope>NUCLEOTIDE SEQUENCE [LARGE SCALE GENOMIC DNA]</scope>
    <source>
        <strain evidence="2 3">2789STDY5834968</strain>
    </source>
</reference>
<name>A0A173S229_9FIRM</name>
<dbReference type="AlphaFoldDB" id="A0A173S229"/>
<evidence type="ECO:0000259" key="1">
    <source>
        <dbReference type="Pfam" id="PF04071"/>
    </source>
</evidence>
<dbReference type="EMBL" id="CYXM01000003">
    <property type="protein sequence ID" value="CUM83809.1"/>
    <property type="molecule type" value="Genomic_DNA"/>
</dbReference>
<protein>
    <submittedName>
        <fullName evidence="2">Cysteine-rich small domain</fullName>
    </submittedName>
</protein>
<organism evidence="2 3">
    <name type="scientific">Agathobacter rectalis</name>
    <dbReference type="NCBI Taxonomy" id="39491"/>
    <lineage>
        <taxon>Bacteria</taxon>
        <taxon>Bacillati</taxon>
        <taxon>Bacillota</taxon>
        <taxon>Clostridia</taxon>
        <taxon>Lachnospirales</taxon>
        <taxon>Lachnospiraceae</taxon>
        <taxon>Agathobacter</taxon>
    </lineage>
</organism>
<feature type="domain" description="Cysteine-rich small" evidence="1">
    <location>
        <begin position="5"/>
        <end position="76"/>
    </location>
</feature>
<gene>
    <name evidence="2" type="ORF">ERS852580_00760</name>
</gene>
<sequence>MENSYKYFKNKDCKYFPCHKGISDDFNCLFCYCPMYSMPNCPGSKTYIEKNGKKIKVCTDCTFPHRPENYDKIIQILIRNNNN</sequence>
<dbReference type="Proteomes" id="UP000095673">
    <property type="component" value="Unassembled WGS sequence"/>
</dbReference>
<evidence type="ECO:0000313" key="2">
    <source>
        <dbReference type="EMBL" id="CUM83809.1"/>
    </source>
</evidence>
<dbReference type="RefSeq" id="WP_055237433.1">
    <property type="nucleotide sequence ID" value="NZ_CYXM01000003.1"/>
</dbReference>